<gene>
    <name evidence="3" type="ORF">NTJ_00851</name>
</gene>
<dbReference type="PANTHER" id="PTHR21574:SF0">
    <property type="entry name" value="CENTROSOMAL PROTEIN OF 120 KDA"/>
    <property type="match status" value="1"/>
</dbReference>
<sequence>MKINLTATNKTAALETWHKLLGLRSEAKSHAPELLLKFKIEEAGSGKSLSKVDQISSLQPDHDALAGSGAIVSLQNGPHYLHVGPPESNELYELVINIHEAGNLYSVIPPAEIGAPITFQYSVMGLSFVSGDFNNPQTLLANALTVVEVKSQAAFLASYFKGFPNLTFKLFCGDKLLGSAVMDLPELSKFSNGKPFDKKTKIYVKTIIAPDSEAESLRPYLVVEVSLLPKDLDFFEDNVKKMLEMPRHHSGDASSELIVDKITGALEVNRDLSSSLPSRIVTHLEIPEHDVPHNEIVRPAENRLVEHSKDFIRREDDSIPVHQSANVPQIRPFVEPTTNVLPRQYIREAAQKTCEELEDWKEQQQEIFKFELKMKGEKHLKKLSDEWVKQKNELEATLKENIANCQSLYKKLEEAISDLVVRSEKLSLREEEIHKAKEELDRKYTAKFQELRKASQLHQFDMEQKVHAAHQEKNKLASIVQEKEREIACLKESVAKNASDLSKEQVTALVEDMRQLEQNLHKALQSKAFFKEQWAKALRELHELKEREHLEMKWHIRRNMDEKESTDLVHGITEEVDEMRRDQLQLQMLKDEIKIKAQPNSVQFRTSTGETLNTALFIFR</sequence>
<feature type="coiled-coil region" evidence="1">
    <location>
        <begin position="380"/>
        <end position="429"/>
    </location>
</feature>
<dbReference type="EMBL" id="AP028909">
    <property type="protein sequence ID" value="BES88045.1"/>
    <property type="molecule type" value="Genomic_DNA"/>
</dbReference>
<dbReference type="Proteomes" id="UP001307889">
    <property type="component" value="Chromosome 1"/>
</dbReference>
<dbReference type="Pfam" id="PF12416">
    <property type="entry name" value="DUF3668"/>
    <property type="match status" value="1"/>
</dbReference>
<keyword evidence="4" id="KW-1185">Reference proteome</keyword>
<feature type="domain" description="DUF3668" evidence="2">
    <location>
        <begin position="71"/>
        <end position="198"/>
    </location>
</feature>
<evidence type="ECO:0000313" key="3">
    <source>
        <dbReference type="EMBL" id="BES88045.1"/>
    </source>
</evidence>
<dbReference type="PANTHER" id="PTHR21574">
    <property type="entry name" value="CENTROSOMAL PROTEIN OF 120 KDA"/>
    <property type="match status" value="1"/>
</dbReference>
<evidence type="ECO:0000259" key="2">
    <source>
        <dbReference type="Pfam" id="PF12416"/>
    </source>
</evidence>
<evidence type="ECO:0000256" key="1">
    <source>
        <dbReference type="SAM" id="Coils"/>
    </source>
</evidence>
<name>A0ABN7A708_9HEMI</name>
<reference evidence="3 4" key="1">
    <citation type="submission" date="2023-09" db="EMBL/GenBank/DDBJ databases">
        <title>Nesidiocoris tenuis whole genome shotgun sequence.</title>
        <authorList>
            <person name="Shibata T."/>
            <person name="Shimoda M."/>
            <person name="Kobayashi T."/>
            <person name="Uehara T."/>
        </authorList>
    </citation>
    <scope>NUCLEOTIDE SEQUENCE [LARGE SCALE GENOMIC DNA]</scope>
    <source>
        <strain evidence="3 4">Japan</strain>
    </source>
</reference>
<evidence type="ECO:0000313" key="4">
    <source>
        <dbReference type="Proteomes" id="UP001307889"/>
    </source>
</evidence>
<proteinExistence type="predicted"/>
<accession>A0ABN7A708</accession>
<keyword evidence="1" id="KW-0175">Coiled coil</keyword>
<organism evidence="3 4">
    <name type="scientific">Nesidiocoris tenuis</name>
    <dbReference type="NCBI Taxonomy" id="355587"/>
    <lineage>
        <taxon>Eukaryota</taxon>
        <taxon>Metazoa</taxon>
        <taxon>Ecdysozoa</taxon>
        <taxon>Arthropoda</taxon>
        <taxon>Hexapoda</taxon>
        <taxon>Insecta</taxon>
        <taxon>Pterygota</taxon>
        <taxon>Neoptera</taxon>
        <taxon>Paraneoptera</taxon>
        <taxon>Hemiptera</taxon>
        <taxon>Heteroptera</taxon>
        <taxon>Panheteroptera</taxon>
        <taxon>Cimicomorpha</taxon>
        <taxon>Miridae</taxon>
        <taxon>Dicyphina</taxon>
        <taxon>Nesidiocoris</taxon>
    </lineage>
</organism>
<dbReference type="InterPro" id="IPR022136">
    <property type="entry name" value="DUF3668"/>
</dbReference>
<protein>
    <recommendedName>
        <fullName evidence="2">DUF3668 domain-containing protein</fullName>
    </recommendedName>
</protein>
<dbReference type="InterPro" id="IPR039893">
    <property type="entry name" value="CEP120-like"/>
</dbReference>
<feature type="coiled-coil region" evidence="1">
    <location>
        <begin position="473"/>
        <end position="533"/>
    </location>
</feature>